<feature type="domain" description="Glyoxalase/fosfomycin resistance/dioxygenase" evidence="1">
    <location>
        <begin position="8"/>
        <end position="130"/>
    </location>
</feature>
<dbReference type="PANTHER" id="PTHR33990">
    <property type="entry name" value="PROTEIN YJDN-RELATED"/>
    <property type="match status" value="1"/>
</dbReference>
<gene>
    <name evidence="2" type="ORF">HNQ51_000009</name>
</gene>
<dbReference type="OrthoDB" id="9795306at2"/>
<dbReference type="RefSeq" id="WP_138858176.1">
    <property type="nucleotide sequence ID" value="NZ_CP040709.1"/>
</dbReference>
<reference evidence="2 3" key="1">
    <citation type="submission" date="2020-08" db="EMBL/GenBank/DDBJ databases">
        <title>Genomic Encyclopedia of Type Strains, Phase IV (KMG-IV): sequencing the most valuable type-strain genomes for metagenomic binning, comparative biology and taxonomic classification.</title>
        <authorList>
            <person name="Goeker M."/>
        </authorList>
    </citation>
    <scope>NUCLEOTIDE SEQUENCE [LARGE SCALE GENOMIC DNA]</scope>
    <source>
        <strain evidence="2 3">DSM 23958</strain>
    </source>
</reference>
<dbReference type="InterPro" id="IPR029068">
    <property type="entry name" value="Glyas_Bleomycin-R_OHBP_Dase"/>
</dbReference>
<dbReference type="Pfam" id="PF00903">
    <property type="entry name" value="Glyoxalase"/>
    <property type="match status" value="1"/>
</dbReference>
<evidence type="ECO:0000313" key="3">
    <source>
        <dbReference type="Proteomes" id="UP000554837"/>
    </source>
</evidence>
<sequence>MNPSAYLQFNGQCAEAFAFYAQLLGAQLGEHHPASQSPMADQLQPHQKDWTMHAQLHWPNGQVLMGCDALMGPYEAPRGFHLTLNRTSVDEARALFDALAAGGQVQMPFEPTFWAAGFGMLVDRFGVPWMVNVDAPTAA</sequence>
<comment type="caution">
    <text evidence="2">The sequence shown here is derived from an EMBL/GenBank/DDBJ whole genome shotgun (WGS) entry which is preliminary data.</text>
</comment>
<dbReference type="PANTHER" id="PTHR33990:SF1">
    <property type="entry name" value="PROTEIN YJDN"/>
    <property type="match status" value="1"/>
</dbReference>
<dbReference type="Proteomes" id="UP000554837">
    <property type="component" value="Unassembled WGS sequence"/>
</dbReference>
<dbReference type="CDD" id="cd06588">
    <property type="entry name" value="PhnB_like"/>
    <property type="match status" value="1"/>
</dbReference>
<accession>A0A840S0W4</accession>
<evidence type="ECO:0000259" key="1">
    <source>
        <dbReference type="Pfam" id="PF00903"/>
    </source>
</evidence>
<name>A0A840S0W4_9BURK</name>
<dbReference type="SUPFAM" id="SSF54593">
    <property type="entry name" value="Glyoxalase/Bleomycin resistance protein/Dihydroxybiphenyl dioxygenase"/>
    <property type="match status" value="1"/>
</dbReference>
<keyword evidence="3" id="KW-1185">Reference proteome</keyword>
<dbReference type="InterPro" id="IPR004360">
    <property type="entry name" value="Glyas_Fos-R_dOase_dom"/>
</dbReference>
<proteinExistence type="predicted"/>
<evidence type="ECO:0000313" key="2">
    <source>
        <dbReference type="EMBL" id="MBB5202716.1"/>
    </source>
</evidence>
<dbReference type="EMBL" id="JACHHO010000001">
    <property type="protein sequence ID" value="MBB5202716.1"/>
    <property type="molecule type" value="Genomic_DNA"/>
</dbReference>
<dbReference type="AlphaFoldDB" id="A0A840S0W4"/>
<dbReference type="Gene3D" id="3.10.180.10">
    <property type="entry name" value="2,3-Dihydroxybiphenyl 1,2-Dioxygenase, domain 1"/>
    <property type="match status" value="1"/>
</dbReference>
<protein>
    <submittedName>
        <fullName evidence="2">PhnB protein</fullName>
    </submittedName>
</protein>
<organism evidence="2 3">
    <name type="scientific">Inhella inkyongensis</name>
    <dbReference type="NCBI Taxonomy" id="392593"/>
    <lineage>
        <taxon>Bacteria</taxon>
        <taxon>Pseudomonadati</taxon>
        <taxon>Pseudomonadota</taxon>
        <taxon>Betaproteobacteria</taxon>
        <taxon>Burkholderiales</taxon>
        <taxon>Sphaerotilaceae</taxon>
        <taxon>Inhella</taxon>
    </lineage>
</organism>
<dbReference type="InterPro" id="IPR028973">
    <property type="entry name" value="PhnB-like"/>
</dbReference>